<dbReference type="SUPFAM" id="SSF81321">
    <property type="entry name" value="Family A G protein-coupled receptor-like"/>
    <property type="match status" value="1"/>
</dbReference>
<evidence type="ECO:0000256" key="7">
    <source>
        <dbReference type="ARBA" id="ARBA00023040"/>
    </source>
</evidence>
<evidence type="ECO:0000256" key="8">
    <source>
        <dbReference type="ARBA" id="ARBA00023136"/>
    </source>
</evidence>
<evidence type="ECO:0000256" key="9">
    <source>
        <dbReference type="ARBA" id="ARBA00023170"/>
    </source>
</evidence>
<comment type="caution">
    <text evidence="14">The sequence shown here is derived from an EMBL/GenBank/DDBJ whole genome shotgun (WGS) entry which is preliminary data.</text>
</comment>
<reference evidence="14" key="1">
    <citation type="thesis" date="2020" institute="ProQuest LLC" country="789 East Eisenhower Parkway, Ann Arbor, MI, USA">
        <title>Comparative Genomics and Chromosome Evolution.</title>
        <authorList>
            <person name="Mudd A.B."/>
        </authorList>
    </citation>
    <scope>NUCLEOTIDE SEQUENCE</scope>
    <source>
        <strain evidence="14">HN-11 Male</strain>
        <tissue evidence="14">Kidney and liver</tissue>
    </source>
</reference>
<evidence type="ECO:0000256" key="12">
    <source>
        <dbReference type="RuleBase" id="RU004424"/>
    </source>
</evidence>
<keyword evidence="3 12" id="KW-0919">Taste</keyword>
<dbReference type="PANTHER" id="PTHR11394">
    <property type="entry name" value="TASTE RECEPTOR TYPE 2"/>
    <property type="match status" value="1"/>
</dbReference>
<dbReference type="PANTHER" id="PTHR11394:SF47">
    <property type="entry name" value="TASTE RECEPTOR TYPE 2 MEMBER 40"/>
    <property type="match status" value="1"/>
</dbReference>
<keyword evidence="10 12" id="KW-0807">Transducer</keyword>
<comment type="subcellular location">
    <subcellularLocation>
        <location evidence="1 12">Membrane</location>
        <topology evidence="1 12">Multi-pass membrane protein</topology>
    </subcellularLocation>
</comment>
<dbReference type="Proteomes" id="UP000770717">
    <property type="component" value="Unassembled WGS sequence"/>
</dbReference>
<organism evidence="14 15">
    <name type="scientific">Eleutherodactylus coqui</name>
    <name type="common">Puerto Rican coqui</name>
    <dbReference type="NCBI Taxonomy" id="57060"/>
    <lineage>
        <taxon>Eukaryota</taxon>
        <taxon>Metazoa</taxon>
        <taxon>Chordata</taxon>
        <taxon>Craniata</taxon>
        <taxon>Vertebrata</taxon>
        <taxon>Euteleostomi</taxon>
        <taxon>Amphibia</taxon>
        <taxon>Batrachia</taxon>
        <taxon>Anura</taxon>
        <taxon>Neobatrachia</taxon>
        <taxon>Hyloidea</taxon>
        <taxon>Eleutherodactylidae</taxon>
        <taxon>Eleutherodactylinae</taxon>
        <taxon>Eleutherodactylus</taxon>
        <taxon>Eleutherodactylus</taxon>
    </lineage>
</organism>
<accession>A0A8J6BR16</accession>
<evidence type="ECO:0000256" key="4">
    <source>
        <dbReference type="ARBA" id="ARBA00022606"/>
    </source>
</evidence>
<evidence type="ECO:0000256" key="1">
    <source>
        <dbReference type="ARBA" id="ARBA00004141"/>
    </source>
</evidence>
<evidence type="ECO:0000256" key="10">
    <source>
        <dbReference type="ARBA" id="ARBA00023224"/>
    </source>
</evidence>
<keyword evidence="4 12" id="KW-0716">Sensory transduction</keyword>
<evidence type="ECO:0000256" key="2">
    <source>
        <dbReference type="ARBA" id="ARBA00007376"/>
    </source>
</evidence>
<feature type="transmembrane region" description="Helical" evidence="13">
    <location>
        <begin position="236"/>
        <end position="259"/>
    </location>
</feature>
<dbReference type="GO" id="GO:0033038">
    <property type="term" value="F:bitter taste receptor activity"/>
    <property type="evidence" value="ECO:0007669"/>
    <property type="project" value="InterPro"/>
</dbReference>
<keyword evidence="15" id="KW-1185">Reference proteome</keyword>
<evidence type="ECO:0000256" key="11">
    <source>
        <dbReference type="RuleBase" id="RU004423"/>
    </source>
</evidence>
<comment type="similarity">
    <text evidence="2 11">Belongs to the G-protein coupled receptor T2R family.</text>
</comment>
<feature type="transmembrane region" description="Helical" evidence="13">
    <location>
        <begin position="155"/>
        <end position="177"/>
    </location>
</feature>
<dbReference type="InterPro" id="IPR007960">
    <property type="entry name" value="TAS2R"/>
</dbReference>
<evidence type="ECO:0000256" key="5">
    <source>
        <dbReference type="ARBA" id="ARBA00022692"/>
    </source>
</evidence>
<feature type="transmembrane region" description="Helical" evidence="13">
    <location>
        <begin position="106"/>
        <end position="127"/>
    </location>
</feature>
<dbReference type="Gene3D" id="1.20.1070.10">
    <property type="entry name" value="Rhodopsin 7-helix transmembrane proteins"/>
    <property type="match status" value="1"/>
</dbReference>
<dbReference type="AlphaFoldDB" id="A0A8J6BR16"/>
<keyword evidence="7 12" id="KW-0297">G-protein coupled receptor</keyword>
<proteinExistence type="inferred from homology"/>
<dbReference type="OrthoDB" id="8876749at2759"/>
<sequence length="299" mass="34472">MINAFIVIVICIEWKKHRQLHSSDQILLCLALSRLFLLLMALSITIFLTFFPHLEFHSNEFGLLVRLFFSYSSIWFGTLLSVFYCIKISVYHNTLFMYVKTRISKLVPWLIAGSLLASLSSSLPLGWCVFTENKLDSSNDSLHVFSKVPNFGNLFLIYNFGSSPPLILCCVSVVLLIKSLWSHTRQMQEIGSFGNPNLETHFRVLKSMACFFFLYVFYYIIVNLTTTGVVKHDSPWIILCSIFTSTTPSLHSAILIFTISKFRQAFQNFFCLHHHFTQEVKSFNELSNTAHLKCLEDRD</sequence>
<gene>
    <name evidence="14" type="ORF">GDO78_017173</name>
</gene>
<feature type="transmembrane region" description="Helical" evidence="13">
    <location>
        <begin position="26"/>
        <end position="51"/>
    </location>
</feature>
<evidence type="ECO:0000313" key="15">
    <source>
        <dbReference type="Proteomes" id="UP000770717"/>
    </source>
</evidence>
<keyword evidence="9 12" id="KW-0675">Receptor</keyword>
<evidence type="ECO:0000256" key="13">
    <source>
        <dbReference type="SAM" id="Phobius"/>
    </source>
</evidence>
<evidence type="ECO:0000256" key="6">
    <source>
        <dbReference type="ARBA" id="ARBA00022989"/>
    </source>
</evidence>
<name>A0A8J6BR16_ELECQ</name>
<evidence type="ECO:0000256" key="3">
    <source>
        <dbReference type="ARBA" id="ARBA00022480"/>
    </source>
</evidence>
<protein>
    <recommendedName>
        <fullName evidence="12">Taste receptor type 2</fullName>
    </recommendedName>
</protein>
<dbReference type="FunFam" id="1.20.1070.10:FF:000055">
    <property type="entry name" value="Taste receptor type 2"/>
    <property type="match status" value="1"/>
</dbReference>
<keyword evidence="6 13" id="KW-1133">Transmembrane helix</keyword>
<dbReference type="EMBL" id="WNTK01002335">
    <property type="protein sequence ID" value="KAG9466123.1"/>
    <property type="molecule type" value="Genomic_DNA"/>
</dbReference>
<dbReference type="Pfam" id="PF05296">
    <property type="entry name" value="TAS2R"/>
    <property type="match status" value="1"/>
</dbReference>
<dbReference type="GO" id="GO:0016020">
    <property type="term" value="C:membrane"/>
    <property type="evidence" value="ECO:0007669"/>
    <property type="project" value="UniProtKB-SubCell"/>
</dbReference>
<dbReference type="GO" id="GO:0004930">
    <property type="term" value="F:G protein-coupled receptor activity"/>
    <property type="evidence" value="ECO:0007669"/>
    <property type="project" value="UniProtKB-KW"/>
</dbReference>
<keyword evidence="8 12" id="KW-0472">Membrane</keyword>
<feature type="transmembrane region" description="Helical" evidence="13">
    <location>
        <begin position="209"/>
        <end position="230"/>
    </location>
</feature>
<evidence type="ECO:0000313" key="14">
    <source>
        <dbReference type="EMBL" id="KAG9466123.1"/>
    </source>
</evidence>
<feature type="transmembrane region" description="Helical" evidence="13">
    <location>
        <begin position="63"/>
        <end position="86"/>
    </location>
</feature>
<keyword evidence="5 12" id="KW-0812">Transmembrane</keyword>